<gene>
    <name evidence="2" type="primary">LOC109017965</name>
</gene>
<dbReference type="AlphaFoldDB" id="A0A2I4HHQ7"/>
<dbReference type="KEGG" id="jre:109017965"/>
<dbReference type="PANTHER" id="PTHR33710:SF62">
    <property type="entry name" value="DUF4283 DOMAIN PROTEIN"/>
    <property type="match status" value="1"/>
</dbReference>
<sequence length="224" mass="25994">MEGKRRAESQINLFREVFEDCGLGDLGCSGHGFTCSNKHSDQSFTKERLDRFVVNDKCKSLYKEMRVEALSGRCSDHLPILLSMDEGEQSRMRKLFPFRFEACWIKQEECVVIRRGWVKGQSIAEPFQRFQARLKICSGSLSSYFKRSDKGRGGKIEQMSCKIKKIQENLCQENMEELKALQEKVGVLLEKEDVKWKQRAKRNWFNLGLKMLDTFMSVQIIGGK</sequence>
<name>A0A2I4HHQ7_JUGRE</name>
<dbReference type="Gene3D" id="3.60.10.10">
    <property type="entry name" value="Endonuclease/exonuclease/phosphatase"/>
    <property type="match status" value="1"/>
</dbReference>
<organism evidence="1 2">
    <name type="scientific">Juglans regia</name>
    <name type="common">English walnut</name>
    <dbReference type="NCBI Taxonomy" id="51240"/>
    <lineage>
        <taxon>Eukaryota</taxon>
        <taxon>Viridiplantae</taxon>
        <taxon>Streptophyta</taxon>
        <taxon>Embryophyta</taxon>
        <taxon>Tracheophyta</taxon>
        <taxon>Spermatophyta</taxon>
        <taxon>Magnoliopsida</taxon>
        <taxon>eudicotyledons</taxon>
        <taxon>Gunneridae</taxon>
        <taxon>Pentapetalae</taxon>
        <taxon>rosids</taxon>
        <taxon>fabids</taxon>
        <taxon>Fagales</taxon>
        <taxon>Juglandaceae</taxon>
        <taxon>Juglans</taxon>
    </lineage>
</organism>
<dbReference type="InterPro" id="IPR036691">
    <property type="entry name" value="Endo/exonu/phosph_ase_sf"/>
</dbReference>
<dbReference type="OrthoDB" id="1935089at2759"/>
<dbReference type="SUPFAM" id="SSF56219">
    <property type="entry name" value="DNase I-like"/>
    <property type="match status" value="1"/>
</dbReference>
<proteinExistence type="predicted"/>
<evidence type="ECO:0000313" key="2">
    <source>
        <dbReference type="RefSeq" id="XP_018855695.1"/>
    </source>
</evidence>
<reference evidence="2" key="1">
    <citation type="submission" date="2025-08" db="UniProtKB">
        <authorList>
            <consortium name="RefSeq"/>
        </authorList>
    </citation>
    <scope>IDENTIFICATION</scope>
    <source>
        <tissue evidence="2">Leaves</tissue>
    </source>
</reference>
<accession>A0A2I4HHQ7</accession>
<dbReference type="Gramene" id="Jr11_12140_p1">
    <property type="protein sequence ID" value="cds.Jr11_12140_p1"/>
    <property type="gene ID" value="Jr11_12140"/>
</dbReference>
<evidence type="ECO:0000313" key="1">
    <source>
        <dbReference type="Proteomes" id="UP000235220"/>
    </source>
</evidence>
<dbReference type="Proteomes" id="UP000235220">
    <property type="component" value="Chromosome 11"/>
</dbReference>
<dbReference type="RefSeq" id="XP_018855695.1">
    <property type="nucleotide sequence ID" value="XM_019000150.1"/>
</dbReference>
<dbReference type="PANTHER" id="PTHR33710">
    <property type="entry name" value="BNAC02G09200D PROTEIN"/>
    <property type="match status" value="1"/>
</dbReference>
<protein>
    <submittedName>
        <fullName evidence="2">Uncharacterized protein LOC109017965</fullName>
    </submittedName>
</protein>
<keyword evidence="1" id="KW-1185">Reference proteome</keyword>
<dbReference type="GeneID" id="109017965"/>